<evidence type="ECO:0000313" key="2">
    <source>
        <dbReference type="EMBL" id="ABC76793.1"/>
    </source>
</evidence>
<dbReference type="InParanoid" id="Q2LRT0"/>
<feature type="region of interest" description="Disordered" evidence="1">
    <location>
        <begin position="63"/>
        <end position="87"/>
    </location>
</feature>
<sequence length="87" mass="10092">MKKKDIKEAFRRAASNMIVDLYDFSGCKCFDHCKHLQENIGPDGWCAAFPDGPVPDDIFMGEFDHSKRHPDQKNDIVYERETNDDIK</sequence>
<dbReference type="EMBL" id="CP000252">
    <property type="protein sequence ID" value="ABC76793.1"/>
    <property type="molecule type" value="Genomic_DNA"/>
</dbReference>
<dbReference type="STRING" id="56780.SYN_03165"/>
<dbReference type="AlphaFoldDB" id="Q2LRT0"/>
<dbReference type="RefSeq" id="WP_011416826.1">
    <property type="nucleotide sequence ID" value="NC_007759.1"/>
</dbReference>
<dbReference type="KEGG" id="sat:SYN_03165"/>
<protein>
    <submittedName>
        <fullName evidence="2">Hypothetical cytosolic protein</fullName>
    </submittedName>
</protein>
<gene>
    <name evidence="2" type="ORF">SYN_03165</name>
</gene>
<proteinExistence type="predicted"/>
<reference evidence="2 3" key="1">
    <citation type="journal article" date="2007" name="Proc. Natl. Acad. Sci. U.S.A.">
        <title>The genome of Syntrophus aciditrophicus: life at the thermodynamic limit of microbial growth.</title>
        <authorList>
            <person name="McInerney M.J."/>
            <person name="Rohlin L."/>
            <person name="Mouttaki H."/>
            <person name="Kim U."/>
            <person name="Krupp R.S."/>
            <person name="Rios-Hernandez L."/>
            <person name="Sieber J."/>
            <person name="Struchtemeyer C.G."/>
            <person name="Bhattacharyya A."/>
            <person name="Campbell J.W."/>
            <person name="Gunsalus R.P."/>
        </authorList>
    </citation>
    <scope>NUCLEOTIDE SEQUENCE [LARGE SCALE GENOMIC DNA]</scope>
    <source>
        <strain evidence="2 3">SB</strain>
    </source>
</reference>
<keyword evidence="3" id="KW-1185">Reference proteome</keyword>
<accession>Q2LRT0</accession>
<evidence type="ECO:0000256" key="1">
    <source>
        <dbReference type="SAM" id="MobiDB-lite"/>
    </source>
</evidence>
<dbReference type="Proteomes" id="UP000001933">
    <property type="component" value="Chromosome"/>
</dbReference>
<organism evidence="2 3">
    <name type="scientific">Syntrophus aciditrophicus (strain SB)</name>
    <dbReference type="NCBI Taxonomy" id="56780"/>
    <lineage>
        <taxon>Bacteria</taxon>
        <taxon>Pseudomonadati</taxon>
        <taxon>Thermodesulfobacteriota</taxon>
        <taxon>Syntrophia</taxon>
        <taxon>Syntrophales</taxon>
        <taxon>Syntrophaceae</taxon>
        <taxon>Syntrophus</taxon>
    </lineage>
</organism>
<evidence type="ECO:0000313" key="3">
    <source>
        <dbReference type="Proteomes" id="UP000001933"/>
    </source>
</evidence>
<name>Q2LRT0_SYNAS</name>
<dbReference type="HOGENOM" id="CLU_2482157_0_0_7"/>
<dbReference type="OrthoDB" id="1495537at2"/>